<name>A0ABV9HWY4_9FLAO</name>
<dbReference type="Pfam" id="PF07494">
    <property type="entry name" value="Reg_prop"/>
    <property type="match status" value="7"/>
</dbReference>
<keyword evidence="1" id="KW-0597">Phosphoprotein</keyword>
<dbReference type="Proteomes" id="UP001596043">
    <property type="component" value="Unassembled WGS sequence"/>
</dbReference>
<dbReference type="PANTHER" id="PTHR43547:SF2">
    <property type="entry name" value="HYBRID SIGNAL TRANSDUCTION HISTIDINE KINASE C"/>
    <property type="match status" value="1"/>
</dbReference>
<keyword evidence="4" id="KW-1185">Reference proteome</keyword>
<dbReference type="InterPro" id="IPR015943">
    <property type="entry name" value="WD40/YVTN_repeat-like_dom_sf"/>
</dbReference>
<dbReference type="Gene3D" id="2.130.10.10">
    <property type="entry name" value="YVTN repeat-like/Quinoprotein amine dehydrogenase"/>
    <property type="match status" value="3"/>
</dbReference>
<protein>
    <submittedName>
        <fullName evidence="3">Two-component regulator propeller domain-containing protein</fullName>
    </submittedName>
</protein>
<evidence type="ECO:0000313" key="3">
    <source>
        <dbReference type="EMBL" id="MFC4634418.1"/>
    </source>
</evidence>
<dbReference type="PANTHER" id="PTHR43547">
    <property type="entry name" value="TWO-COMPONENT HISTIDINE KINASE"/>
    <property type="match status" value="1"/>
</dbReference>
<feature type="compositionally biased region" description="Basic and acidic residues" evidence="2">
    <location>
        <begin position="241"/>
        <end position="253"/>
    </location>
</feature>
<proteinExistence type="predicted"/>
<accession>A0ABV9HWY4</accession>
<comment type="caution">
    <text evidence="3">The sequence shown here is derived from an EMBL/GenBank/DDBJ whole genome shotgun (WGS) entry which is preliminary data.</text>
</comment>
<evidence type="ECO:0000256" key="2">
    <source>
        <dbReference type="SAM" id="MobiDB-lite"/>
    </source>
</evidence>
<evidence type="ECO:0000256" key="1">
    <source>
        <dbReference type="ARBA" id="ARBA00022553"/>
    </source>
</evidence>
<dbReference type="EMBL" id="JBHSFV010000006">
    <property type="protein sequence ID" value="MFC4634418.1"/>
    <property type="molecule type" value="Genomic_DNA"/>
</dbReference>
<sequence length="361" mass="40158">MQKSNLISQIFVVLLVITLVTSCKGQSASENEKTLPEHPKKEASQIGEYIVEIFEDSQGNLWFGTLEKGVAKYDGASLKYYTTEDGLPSNRVVSMEEDQDGNLWFGTGAGISKYDGKTFINFTKSDGLCEDSISNLLIDKAGILWIGTWNGVCTFDDTTFTKVTIPRPAIKTPLNKGTENWVTALFEDSKGRIWISRDGYGITRYDGRTYAHFTKTDGLASNNVQTVQEDAQGHLWFGSRVGEKDNPDPEKRQGSGGLNNYDGTKVTSFPNLDGLHHNDVYQIYKDAKENLWISTINKGIYTYDGERFTNYPVLDPITKNPKAVMTFLEDRNGTLWIGCAGGLFKLTSEGVVNITTEGPWD</sequence>
<dbReference type="RefSeq" id="WP_379978658.1">
    <property type="nucleotide sequence ID" value="NZ_JBHSFV010000006.1"/>
</dbReference>
<evidence type="ECO:0000313" key="4">
    <source>
        <dbReference type="Proteomes" id="UP001596043"/>
    </source>
</evidence>
<dbReference type="PROSITE" id="PS51257">
    <property type="entry name" value="PROKAR_LIPOPROTEIN"/>
    <property type="match status" value="1"/>
</dbReference>
<reference evidence="4" key="1">
    <citation type="journal article" date="2019" name="Int. J. Syst. Evol. Microbiol.">
        <title>The Global Catalogue of Microorganisms (GCM) 10K type strain sequencing project: providing services to taxonomists for standard genome sequencing and annotation.</title>
        <authorList>
            <consortium name="The Broad Institute Genomics Platform"/>
            <consortium name="The Broad Institute Genome Sequencing Center for Infectious Disease"/>
            <person name="Wu L."/>
            <person name="Ma J."/>
        </authorList>
    </citation>
    <scope>NUCLEOTIDE SEQUENCE [LARGE SCALE GENOMIC DNA]</scope>
    <source>
        <strain evidence="4">YJ-61-S</strain>
    </source>
</reference>
<organism evidence="3 4">
    <name type="scientific">Dokdonia ponticola</name>
    <dbReference type="NCBI Taxonomy" id="2041041"/>
    <lineage>
        <taxon>Bacteria</taxon>
        <taxon>Pseudomonadati</taxon>
        <taxon>Bacteroidota</taxon>
        <taxon>Flavobacteriia</taxon>
        <taxon>Flavobacteriales</taxon>
        <taxon>Flavobacteriaceae</taxon>
        <taxon>Dokdonia</taxon>
    </lineage>
</organism>
<gene>
    <name evidence="3" type="ORF">ACFO3O_10900</name>
</gene>
<feature type="region of interest" description="Disordered" evidence="2">
    <location>
        <begin position="238"/>
        <end position="262"/>
    </location>
</feature>
<dbReference type="InterPro" id="IPR011110">
    <property type="entry name" value="Reg_prop"/>
</dbReference>
<dbReference type="SUPFAM" id="SSF63829">
    <property type="entry name" value="Calcium-dependent phosphotriesterase"/>
    <property type="match status" value="1"/>
</dbReference>